<dbReference type="InterPro" id="IPR036366">
    <property type="entry name" value="PGBDSf"/>
</dbReference>
<dbReference type="Gene3D" id="1.10.101.10">
    <property type="entry name" value="PGBD-like superfamily/PGBD"/>
    <property type="match status" value="1"/>
</dbReference>
<gene>
    <name evidence="2" type="ORF">SAMN05421580_103153</name>
</gene>
<evidence type="ECO:0000313" key="3">
    <source>
        <dbReference type="Proteomes" id="UP000186221"/>
    </source>
</evidence>
<dbReference type="SUPFAM" id="SSF47090">
    <property type="entry name" value="PGBD-like"/>
    <property type="match status" value="1"/>
</dbReference>
<dbReference type="OrthoDB" id="5395100at2"/>
<evidence type="ECO:0000313" key="2">
    <source>
        <dbReference type="EMBL" id="SIS67284.1"/>
    </source>
</evidence>
<proteinExistence type="predicted"/>
<dbReference type="EMBL" id="FTOG01000003">
    <property type="protein sequence ID" value="SIS67284.1"/>
    <property type="molecule type" value="Genomic_DNA"/>
</dbReference>
<reference evidence="3" key="1">
    <citation type="submission" date="2017-01" db="EMBL/GenBank/DDBJ databases">
        <authorList>
            <person name="Varghese N."/>
            <person name="Submissions S."/>
        </authorList>
    </citation>
    <scope>NUCLEOTIDE SEQUENCE [LARGE SCALE GENOMIC DNA]</scope>
    <source>
        <strain evidence="3">DSM 19945</strain>
    </source>
</reference>
<evidence type="ECO:0000259" key="1">
    <source>
        <dbReference type="Pfam" id="PF01471"/>
    </source>
</evidence>
<name>A0A1N7L0D0_9RHOB</name>
<keyword evidence="3" id="KW-1185">Reference proteome</keyword>
<feature type="domain" description="Peptidoglycan binding-like" evidence="1">
    <location>
        <begin position="5"/>
        <end position="56"/>
    </location>
</feature>
<dbReference type="AlphaFoldDB" id="A0A1N7L0D0"/>
<dbReference type="InterPro" id="IPR002477">
    <property type="entry name" value="Peptidoglycan-bd-like"/>
</dbReference>
<accession>A0A1N7L0D0</accession>
<dbReference type="Proteomes" id="UP000186221">
    <property type="component" value="Unassembled WGS sequence"/>
</dbReference>
<organism evidence="2 3">
    <name type="scientific">Rhodobacter aestuarii</name>
    <dbReference type="NCBI Taxonomy" id="453582"/>
    <lineage>
        <taxon>Bacteria</taxon>
        <taxon>Pseudomonadati</taxon>
        <taxon>Pseudomonadota</taxon>
        <taxon>Alphaproteobacteria</taxon>
        <taxon>Rhodobacterales</taxon>
        <taxon>Rhodobacter group</taxon>
        <taxon>Rhodobacter</taxon>
    </lineage>
</organism>
<dbReference type="Pfam" id="PF01471">
    <property type="entry name" value="PG_binding_1"/>
    <property type="match status" value="1"/>
</dbReference>
<dbReference type="InterPro" id="IPR036365">
    <property type="entry name" value="PGBD-like_sf"/>
</dbReference>
<sequence>MSFLEWVQRRLIAHGFNPGIVDGIWGRNTLAATMAFQTSRNLPATGTLNEATVAALRATPGQQTAPPPTPSAEPPRQDLLDHFPWMALALRKKGLHEGRDNAELRAFLRSDGKTLGDPASLPWCGDFVETCVAVTMPEVIVPNNPYLARNWLHFGQTVNPCFGAILVFWRGSRSGTSGHVGFYYSEDDDVYHVLGGNQSNKISVTSLKKDRLLGARLPSVGGPYPRKMVTSQADWQLTTNEY</sequence>
<dbReference type="RefSeq" id="WP_076484162.1">
    <property type="nucleotide sequence ID" value="NZ_FTOG01000003.1"/>
</dbReference>
<protein>
    <submittedName>
        <fullName evidence="2">TIGR02594 family protein</fullName>
    </submittedName>
</protein>
<dbReference type="STRING" id="453582.SAMN05421580_103153"/>